<evidence type="ECO:0000256" key="1">
    <source>
        <dbReference type="SAM" id="Phobius"/>
    </source>
</evidence>
<name>A0A329MFN8_9BACL</name>
<organism evidence="2 3">
    <name type="scientific">Paenibacillus contaminans</name>
    <dbReference type="NCBI Taxonomy" id="450362"/>
    <lineage>
        <taxon>Bacteria</taxon>
        <taxon>Bacillati</taxon>
        <taxon>Bacillota</taxon>
        <taxon>Bacilli</taxon>
        <taxon>Bacillales</taxon>
        <taxon>Paenibacillaceae</taxon>
        <taxon>Paenibacillus</taxon>
    </lineage>
</organism>
<dbReference type="EMBL" id="QMFB01000016">
    <property type="protein sequence ID" value="RAV18508.1"/>
    <property type="molecule type" value="Genomic_DNA"/>
</dbReference>
<gene>
    <name evidence="2" type="ORF">DQG23_24710</name>
</gene>
<keyword evidence="1" id="KW-0812">Transmembrane</keyword>
<protein>
    <submittedName>
        <fullName evidence="2">Zf-HC2 domain-containing protein</fullName>
    </submittedName>
</protein>
<keyword evidence="3" id="KW-1185">Reference proteome</keyword>
<comment type="caution">
    <text evidence="2">The sequence shown here is derived from an EMBL/GenBank/DDBJ whole genome shotgun (WGS) entry which is preliminary data.</text>
</comment>
<dbReference type="RefSeq" id="WP_113033659.1">
    <property type="nucleotide sequence ID" value="NZ_QMFB01000016.1"/>
</dbReference>
<dbReference type="OrthoDB" id="2679416at2"/>
<accession>A0A329MFN8</accession>
<keyword evidence="1" id="KW-0472">Membrane</keyword>
<feature type="transmembrane region" description="Helical" evidence="1">
    <location>
        <begin position="100"/>
        <end position="120"/>
    </location>
</feature>
<keyword evidence="1" id="KW-1133">Transmembrane helix</keyword>
<sequence>MKCEEIQELFGDYFDLAETDLKRVCVDEHVRRCKDCAEQFEIWEESLQLIQTAARDLPTSSTEPYMISSRVMDRIYKDEAWRIPIAERIYAIPYRIRRNLTAVLSFCLALFVFSFMYTIAGGDLFEKDAAETSSYGFHQAAKASDDRGAINVSNVPKLALASTSGRVIEPMKLGPIHSYADYLLALSILGLISSLLIMNWLSRTRN</sequence>
<dbReference type="Proteomes" id="UP000250369">
    <property type="component" value="Unassembled WGS sequence"/>
</dbReference>
<evidence type="ECO:0000313" key="3">
    <source>
        <dbReference type="Proteomes" id="UP000250369"/>
    </source>
</evidence>
<feature type="transmembrane region" description="Helical" evidence="1">
    <location>
        <begin position="182"/>
        <end position="201"/>
    </location>
</feature>
<proteinExistence type="predicted"/>
<reference evidence="2 3" key="1">
    <citation type="journal article" date="2009" name="Int. J. Syst. Evol. Microbiol.">
        <title>Paenibacillus contaminans sp. nov., isolated from a contaminated laboratory plate.</title>
        <authorList>
            <person name="Chou J.H."/>
            <person name="Lee J.H."/>
            <person name="Lin M.C."/>
            <person name="Chang P.S."/>
            <person name="Arun A.B."/>
            <person name="Young C.C."/>
            <person name="Chen W.M."/>
        </authorList>
    </citation>
    <scope>NUCLEOTIDE SEQUENCE [LARGE SCALE GENOMIC DNA]</scope>
    <source>
        <strain evidence="2 3">CKOBP-6</strain>
    </source>
</reference>
<evidence type="ECO:0000313" key="2">
    <source>
        <dbReference type="EMBL" id="RAV18508.1"/>
    </source>
</evidence>
<dbReference type="AlphaFoldDB" id="A0A329MFN8"/>